<gene>
    <name evidence="2" type="primary">P0441A12.25</name>
</gene>
<dbReference type="EMBL" id="AP005422">
    <property type="protein sequence ID" value="BAD33461.1"/>
    <property type="molecule type" value="Genomic_DNA"/>
</dbReference>
<evidence type="ECO:0000313" key="3">
    <source>
        <dbReference type="Proteomes" id="UP000000763"/>
    </source>
</evidence>
<feature type="signal peptide" evidence="1">
    <location>
        <begin position="1"/>
        <end position="21"/>
    </location>
</feature>
<dbReference type="AlphaFoldDB" id="Q69QG1"/>
<reference evidence="3" key="2">
    <citation type="journal article" date="2008" name="Nucleic Acids Res.">
        <title>The rice annotation project database (RAP-DB): 2008 update.</title>
        <authorList>
            <consortium name="The rice annotation project (RAP)"/>
        </authorList>
    </citation>
    <scope>GENOME REANNOTATION</scope>
    <source>
        <strain evidence="3">cv. Nipponbare</strain>
    </source>
</reference>
<organism evidence="2 3">
    <name type="scientific">Oryza sativa subsp. japonica</name>
    <name type="common">Rice</name>
    <dbReference type="NCBI Taxonomy" id="39947"/>
    <lineage>
        <taxon>Eukaryota</taxon>
        <taxon>Viridiplantae</taxon>
        <taxon>Streptophyta</taxon>
        <taxon>Embryophyta</taxon>
        <taxon>Tracheophyta</taxon>
        <taxon>Spermatophyta</taxon>
        <taxon>Magnoliopsida</taxon>
        <taxon>Liliopsida</taxon>
        <taxon>Poales</taxon>
        <taxon>Poaceae</taxon>
        <taxon>BOP clade</taxon>
        <taxon>Oryzoideae</taxon>
        <taxon>Oryzeae</taxon>
        <taxon>Oryzinae</taxon>
        <taxon>Oryza</taxon>
        <taxon>Oryza sativa</taxon>
    </lineage>
</organism>
<feature type="chain" id="PRO_5004271093" description="Secreted peptide" evidence="1">
    <location>
        <begin position="22"/>
        <end position="68"/>
    </location>
</feature>
<evidence type="ECO:0000313" key="2">
    <source>
        <dbReference type="EMBL" id="BAD33461.1"/>
    </source>
</evidence>
<evidence type="ECO:0000256" key="1">
    <source>
        <dbReference type="SAM" id="SignalP"/>
    </source>
</evidence>
<keyword evidence="1" id="KW-0732">Signal</keyword>
<dbReference type="Proteomes" id="UP000000763">
    <property type="component" value="Chromosome 9"/>
</dbReference>
<sequence>MKNRTASPLVVAVVLVIAVVAPPPLPAASAATGRLLLLVIIDAVRIRPVASHRAASACYWSPPRRWRR</sequence>
<reference evidence="3" key="1">
    <citation type="journal article" date="2005" name="Nature">
        <title>The map-based sequence of the rice genome.</title>
        <authorList>
            <consortium name="International rice genome sequencing project (IRGSP)"/>
            <person name="Matsumoto T."/>
            <person name="Wu J."/>
            <person name="Kanamori H."/>
            <person name="Katayose Y."/>
            <person name="Fujisawa M."/>
            <person name="Namiki N."/>
            <person name="Mizuno H."/>
            <person name="Yamamoto K."/>
            <person name="Antonio B.A."/>
            <person name="Baba T."/>
            <person name="Sakata K."/>
            <person name="Nagamura Y."/>
            <person name="Aoki H."/>
            <person name="Arikawa K."/>
            <person name="Arita K."/>
            <person name="Bito T."/>
            <person name="Chiden Y."/>
            <person name="Fujitsuka N."/>
            <person name="Fukunaka R."/>
            <person name="Hamada M."/>
            <person name="Harada C."/>
            <person name="Hayashi A."/>
            <person name="Hijishita S."/>
            <person name="Honda M."/>
            <person name="Hosokawa S."/>
            <person name="Ichikawa Y."/>
            <person name="Idonuma A."/>
            <person name="Iijima M."/>
            <person name="Ikeda M."/>
            <person name="Ikeno M."/>
            <person name="Ito K."/>
            <person name="Ito S."/>
            <person name="Ito T."/>
            <person name="Ito Y."/>
            <person name="Ito Y."/>
            <person name="Iwabuchi A."/>
            <person name="Kamiya K."/>
            <person name="Karasawa W."/>
            <person name="Kurita K."/>
            <person name="Katagiri S."/>
            <person name="Kikuta A."/>
            <person name="Kobayashi H."/>
            <person name="Kobayashi N."/>
            <person name="Machita K."/>
            <person name="Maehara T."/>
            <person name="Masukawa M."/>
            <person name="Mizubayashi T."/>
            <person name="Mukai Y."/>
            <person name="Nagasaki H."/>
            <person name="Nagata Y."/>
            <person name="Naito S."/>
            <person name="Nakashima M."/>
            <person name="Nakama Y."/>
            <person name="Nakamichi Y."/>
            <person name="Nakamura M."/>
            <person name="Meguro A."/>
            <person name="Negishi M."/>
            <person name="Ohta I."/>
            <person name="Ohta T."/>
            <person name="Okamoto M."/>
            <person name="Ono N."/>
            <person name="Saji S."/>
            <person name="Sakaguchi M."/>
            <person name="Sakai K."/>
            <person name="Shibata M."/>
            <person name="Shimokawa T."/>
            <person name="Song J."/>
            <person name="Takazaki Y."/>
            <person name="Terasawa K."/>
            <person name="Tsugane M."/>
            <person name="Tsuji K."/>
            <person name="Ueda S."/>
            <person name="Waki K."/>
            <person name="Yamagata H."/>
            <person name="Yamamoto M."/>
            <person name="Yamamoto S."/>
            <person name="Yamane H."/>
            <person name="Yoshiki S."/>
            <person name="Yoshihara R."/>
            <person name="Yukawa K."/>
            <person name="Zhong H."/>
            <person name="Yano M."/>
            <person name="Yuan Q."/>
            <person name="Ouyang S."/>
            <person name="Liu J."/>
            <person name="Jones K.M."/>
            <person name="Gansberger K."/>
            <person name="Moffat K."/>
            <person name="Hill J."/>
            <person name="Bera J."/>
            <person name="Fadrosh D."/>
            <person name="Jin S."/>
            <person name="Johri S."/>
            <person name="Kim M."/>
            <person name="Overton L."/>
            <person name="Reardon M."/>
            <person name="Tsitrin T."/>
            <person name="Vuong H."/>
            <person name="Weaver B."/>
            <person name="Ciecko A."/>
            <person name="Tallon L."/>
            <person name="Jackson J."/>
            <person name="Pai G."/>
            <person name="Aken S.V."/>
            <person name="Utterback T."/>
            <person name="Reidmuller S."/>
            <person name="Feldblyum T."/>
            <person name="Hsiao J."/>
            <person name="Zismann V."/>
            <person name="Iobst S."/>
            <person name="de Vazeille A.R."/>
            <person name="Buell C.R."/>
            <person name="Ying K."/>
            <person name="Li Y."/>
            <person name="Lu T."/>
            <person name="Huang Y."/>
            <person name="Zhao Q."/>
            <person name="Feng Q."/>
            <person name="Zhang L."/>
            <person name="Zhu J."/>
            <person name="Weng Q."/>
            <person name="Mu J."/>
            <person name="Lu Y."/>
            <person name="Fan D."/>
            <person name="Liu Y."/>
            <person name="Guan J."/>
            <person name="Zhang Y."/>
            <person name="Yu S."/>
            <person name="Liu X."/>
            <person name="Zhang Y."/>
            <person name="Hong G."/>
            <person name="Han B."/>
            <person name="Choisne N."/>
            <person name="Demange N."/>
            <person name="Orjeda G."/>
            <person name="Samain S."/>
            <person name="Cattolico L."/>
            <person name="Pelletier E."/>
            <person name="Couloux A."/>
            <person name="Segurens B."/>
            <person name="Wincker P."/>
            <person name="D'Hont A."/>
            <person name="Scarpelli C."/>
            <person name="Weissenbach J."/>
            <person name="Salanoubat M."/>
            <person name="Quetier F."/>
            <person name="Yu Y."/>
            <person name="Kim H.R."/>
            <person name="Rambo T."/>
            <person name="Currie J."/>
            <person name="Collura K."/>
            <person name="Luo M."/>
            <person name="Yang T."/>
            <person name="Ammiraju J.S.S."/>
            <person name="Engler F."/>
            <person name="Soderlund C."/>
            <person name="Wing R.A."/>
            <person name="Palmer L.E."/>
            <person name="de la Bastide M."/>
            <person name="Spiegel L."/>
            <person name="Nascimento L."/>
            <person name="Zutavern T."/>
            <person name="O'Shaughnessy A."/>
            <person name="Dike S."/>
            <person name="Dedhia N."/>
            <person name="Preston R."/>
            <person name="Balija V."/>
            <person name="McCombie W.R."/>
            <person name="Chow T."/>
            <person name="Chen H."/>
            <person name="Chung M."/>
            <person name="Chen C."/>
            <person name="Shaw J."/>
            <person name="Wu H."/>
            <person name="Hsiao K."/>
            <person name="Chao Y."/>
            <person name="Chu M."/>
            <person name="Cheng C."/>
            <person name="Hour A."/>
            <person name="Lee P."/>
            <person name="Lin S."/>
            <person name="Lin Y."/>
            <person name="Liou J."/>
            <person name="Liu S."/>
            <person name="Hsing Y."/>
            <person name="Raghuvanshi S."/>
            <person name="Mohanty A."/>
            <person name="Bharti A.K."/>
            <person name="Gaur A."/>
            <person name="Gupta V."/>
            <person name="Kumar D."/>
            <person name="Ravi V."/>
            <person name="Vij S."/>
            <person name="Kapur A."/>
            <person name="Khurana P."/>
            <person name="Khurana P."/>
            <person name="Khurana J.P."/>
            <person name="Tyagi A.K."/>
            <person name="Gaikwad K."/>
            <person name="Singh A."/>
            <person name="Dalal V."/>
            <person name="Srivastava S."/>
            <person name="Dixit A."/>
            <person name="Pal A.K."/>
            <person name="Ghazi I.A."/>
            <person name="Yadav M."/>
            <person name="Pandit A."/>
            <person name="Bhargava A."/>
            <person name="Sureshbabu K."/>
            <person name="Batra K."/>
            <person name="Sharma T.R."/>
            <person name="Mohapatra T."/>
            <person name="Singh N.K."/>
            <person name="Messing J."/>
            <person name="Nelson A.B."/>
            <person name="Fuks G."/>
            <person name="Kavchok S."/>
            <person name="Keizer G."/>
            <person name="Linton E."/>
            <person name="Llaca V."/>
            <person name="Song R."/>
            <person name="Tanyolac B."/>
            <person name="Young S."/>
            <person name="Ho-Il K."/>
            <person name="Hahn J.H."/>
            <person name="Sangsakoo G."/>
            <person name="Vanavichit A."/>
            <person name="de Mattos Luiz.A.T."/>
            <person name="Zimmer P.D."/>
            <person name="Malone G."/>
            <person name="Dellagostin O."/>
            <person name="de Oliveira A.C."/>
            <person name="Bevan M."/>
            <person name="Bancroft I."/>
            <person name="Minx P."/>
            <person name="Cordum H."/>
            <person name="Wilson R."/>
            <person name="Cheng Z."/>
            <person name="Jin W."/>
            <person name="Jiang J."/>
            <person name="Leong S.A."/>
            <person name="Iwama H."/>
            <person name="Gojobori T."/>
            <person name="Itoh T."/>
            <person name="Niimura Y."/>
            <person name="Fujii Y."/>
            <person name="Habara T."/>
            <person name="Sakai H."/>
            <person name="Sato Y."/>
            <person name="Wilson G."/>
            <person name="Kumar K."/>
            <person name="McCouch S."/>
            <person name="Juretic N."/>
            <person name="Hoen D."/>
            <person name="Wright S."/>
            <person name="Bruskiewich R."/>
            <person name="Bureau T."/>
            <person name="Miyao A."/>
            <person name="Hirochika H."/>
            <person name="Nishikawa T."/>
            <person name="Kadowaki K."/>
            <person name="Sugiura M."/>
            <person name="Burr B."/>
            <person name="Sasaki T."/>
        </authorList>
    </citation>
    <scope>NUCLEOTIDE SEQUENCE [LARGE SCALE GENOMIC DNA]</scope>
    <source>
        <strain evidence="3">cv. Nipponbare</strain>
    </source>
</reference>
<proteinExistence type="predicted"/>
<evidence type="ECO:0008006" key="4">
    <source>
        <dbReference type="Google" id="ProtNLM"/>
    </source>
</evidence>
<protein>
    <recommendedName>
        <fullName evidence="4">Secreted peptide</fullName>
    </recommendedName>
</protein>
<accession>Q69QG1</accession>
<name>Q69QG1_ORYSJ</name>